<dbReference type="CDD" id="cd16935">
    <property type="entry name" value="HATPase_AgrC-ComD-like"/>
    <property type="match status" value="1"/>
</dbReference>
<evidence type="ECO:0000259" key="2">
    <source>
        <dbReference type="Pfam" id="PF14501"/>
    </source>
</evidence>
<accession>A0A5R9DUZ1</accession>
<keyword evidence="1" id="KW-0812">Transmembrane</keyword>
<feature type="transmembrane region" description="Helical" evidence="1">
    <location>
        <begin position="166"/>
        <end position="188"/>
    </location>
</feature>
<feature type="transmembrane region" description="Helical" evidence="1">
    <location>
        <begin position="38"/>
        <end position="56"/>
    </location>
</feature>
<dbReference type="Proteomes" id="UP000306420">
    <property type="component" value="Unassembled WGS sequence"/>
</dbReference>
<dbReference type="SUPFAM" id="SSF55874">
    <property type="entry name" value="ATPase domain of HSP90 chaperone/DNA topoisomerase II/histidine kinase"/>
    <property type="match status" value="1"/>
</dbReference>
<feature type="transmembrane region" description="Helical" evidence="1">
    <location>
        <begin position="62"/>
        <end position="82"/>
    </location>
</feature>
<dbReference type="InterPro" id="IPR032834">
    <property type="entry name" value="NatK-like_C"/>
</dbReference>
<name>A0A5R9DUZ1_9LACT</name>
<organism evidence="3 4">
    <name type="scientific">Ruoffia tabacinasalis</name>
    <dbReference type="NCBI Taxonomy" id="87458"/>
    <lineage>
        <taxon>Bacteria</taxon>
        <taxon>Bacillati</taxon>
        <taxon>Bacillota</taxon>
        <taxon>Bacilli</taxon>
        <taxon>Lactobacillales</taxon>
        <taxon>Aerococcaceae</taxon>
        <taxon>Ruoffia</taxon>
    </lineage>
</organism>
<dbReference type="Pfam" id="PF14501">
    <property type="entry name" value="HATPase_c_5"/>
    <property type="match status" value="1"/>
</dbReference>
<dbReference type="RefSeq" id="WP_138405329.1">
    <property type="nucleotide sequence ID" value="NZ_VBSP01000051.1"/>
</dbReference>
<reference evidence="3 4" key="1">
    <citation type="submission" date="2019-05" db="EMBL/GenBank/DDBJ databases">
        <title>The metagenome of a microbial culture collection derived from dairy environment covers the genomic content of the human microbiome.</title>
        <authorList>
            <person name="Roder T."/>
            <person name="Wuthrich D."/>
            <person name="Sattari Z."/>
            <person name="Von Ah U."/>
            <person name="Bar C."/>
            <person name="Ronchi F."/>
            <person name="Macpherson A.J."/>
            <person name="Ganal-Vonarburg S.C."/>
            <person name="Bruggmann R."/>
            <person name="Vergeres G."/>
        </authorList>
    </citation>
    <scope>NUCLEOTIDE SEQUENCE [LARGE SCALE GENOMIC DNA]</scope>
    <source>
        <strain evidence="3 4">FAM 24227</strain>
    </source>
</reference>
<feature type="transmembrane region" description="Helical" evidence="1">
    <location>
        <begin position="12"/>
        <end position="31"/>
    </location>
</feature>
<feature type="transmembrane region" description="Helical" evidence="1">
    <location>
        <begin position="94"/>
        <end position="117"/>
    </location>
</feature>
<dbReference type="InterPro" id="IPR036890">
    <property type="entry name" value="HATPase_C_sf"/>
</dbReference>
<comment type="caution">
    <text evidence="3">The sequence shown here is derived from an EMBL/GenBank/DDBJ whole genome shotgun (WGS) entry which is preliminary data.</text>
</comment>
<keyword evidence="1" id="KW-1133">Transmembrane helix</keyword>
<sequence>MIPSEILPDIPRYLTAIAEWFAVVLYSFLIYRKLDIRWIIRAILLGIIQLALQLFAGTLPLVWWIPGMLMNIVWMGISIRLLTRLTLFPNIFVLSKSFMLSELMASTSWLVYCLVFYEENLQFYWRELIFNLGIYLIISIFIIYAEKNIEMKEVLYTFSWKDTLTSILLVAIIFSMSNIGFLVSETIFNLGNSLAIFSLRTFANVSGLLMLYIQQYLRNDQFRKSEVDNIRHLFNNQYRQYKSYAESTFYINRKSHDLKHQLDIILSEINQEKREKYLEKLKKSIENLEAKIETGNPVIDTFLTQKNQYCVTNDINFTCIANGELLNYMQVTDQVSLLGNALDNAIEHVEKYKDKEKRLITLKLLSKGKMVVLRVDNFLEDDIGYFEDLPETSKQDKVYHGYGLKSIRYIANKYGGHMNINTEDKWFTLQVVFPLPE</sequence>
<feature type="transmembrane region" description="Helical" evidence="1">
    <location>
        <begin position="123"/>
        <end position="145"/>
    </location>
</feature>
<evidence type="ECO:0000313" key="4">
    <source>
        <dbReference type="Proteomes" id="UP000306420"/>
    </source>
</evidence>
<dbReference type="AlphaFoldDB" id="A0A5R9DUZ1"/>
<keyword evidence="1" id="KW-0472">Membrane</keyword>
<evidence type="ECO:0000256" key="1">
    <source>
        <dbReference type="SAM" id="Phobius"/>
    </source>
</evidence>
<gene>
    <name evidence="3" type="ORF">FEZ33_10435</name>
</gene>
<feature type="domain" description="Sensor histidine kinase NatK-like C-terminal" evidence="2">
    <location>
        <begin position="329"/>
        <end position="434"/>
    </location>
</feature>
<dbReference type="Gene3D" id="3.30.565.10">
    <property type="entry name" value="Histidine kinase-like ATPase, C-terminal domain"/>
    <property type="match status" value="1"/>
</dbReference>
<dbReference type="OrthoDB" id="9813149at2"/>
<protein>
    <submittedName>
        <fullName evidence="3">GHKL domain-containing protein</fullName>
    </submittedName>
</protein>
<evidence type="ECO:0000313" key="3">
    <source>
        <dbReference type="EMBL" id="TLQ39713.1"/>
    </source>
</evidence>
<proteinExistence type="predicted"/>
<dbReference type="EMBL" id="VBSP01000051">
    <property type="protein sequence ID" value="TLQ39713.1"/>
    <property type="molecule type" value="Genomic_DNA"/>
</dbReference>